<dbReference type="EMBL" id="CP045997">
    <property type="protein sequence ID" value="QHV98738.1"/>
    <property type="molecule type" value="Genomic_DNA"/>
</dbReference>
<organism evidence="1 2">
    <name type="scientific">Spirosoma endbachense</name>
    <dbReference type="NCBI Taxonomy" id="2666025"/>
    <lineage>
        <taxon>Bacteria</taxon>
        <taxon>Pseudomonadati</taxon>
        <taxon>Bacteroidota</taxon>
        <taxon>Cytophagia</taxon>
        <taxon>Cytophagales</taxon>
        <taxon>Cytophagaceae</taxon>
        <taxon>Spirosoma</taxon>
    </lineage>
</organism>
<protein>
    <submittedName>
        <fullName evidence="1">Uncharacterized protein</fullName>
    </submittedName>
</protein>
<dbReference type="AlphaFoldDB" id="A0A6P1W2D8"/>
<keyword evidence="2" id="KW-1185">Reference proteome</keyword>
<evidence type="ECO:0000313" key="1">
    <source>
        <dbReference type="EMBL" id="QHV98738.1"/>
    </source>
</evidence>
<evidence type="ECO:0000313" key="2">
    <source>
        <dbReference type="Proteomes" id="UP000464577"/>
    </source>
</evidence>
<sequence length="176" mass="19869">MGNYSIGITTPDSLNRFVFKEEDQSYVKGTIALPCAHIRIFASDTAKIANLSVARLFLFFYDNTLFKLSCDYSDELKETLLKQYGTGVSRPAGSFQFCTKEAGKPLVMWGESWQHADILALIIHREGYNADCMMEKGARLTLFSQKISALASDCDLSHTDPFMEEFSKLLNDHEKK</sequence>
<reference evidence="1 2" key="1">
    <citation type="submission" date="2019-11" db="EMBL/GenBank/DDBJ databases">
        <title>Spirosoma endbachense sp. nov., isolated from a natural salt meadow.</title>
        <authorList>
            <person name="Rojas J."/>
            <person name="Ambika Manirajan B."/>
            <person name="Ratering S."/>
            <person name="Suarez C."/>
            <person name="Geissler-Plaum R."/>
            <person name="Schnell S."/>
        </authorList>
    </citation>
    <scope>NUCLEOTIDE SEQUENCE [LARGE SCALE GENOMIC DNA]</scope>
    <source>
        <strain evidence="1 2">I-24</strain>
    </source>
</reference>
<dbReference type="KEGG" id="senf:GJR95_28690"/>
<gene>
    <name evidence="1" type="ORF">GJR95_28690</name>
</gene>
<dbReference type="Proteomes" id="UP000464577">
    <property type="component" value="Chromosome"/>
</dbReference>
<name>A0A6P1W2D8_9BACT</name>
<proteinExistence type="predicted"/>
<dbReference type="RefSeq" id="WP_162389147.1">
    <property type="nucleotide sequence ID" value="NZ_CP045997.1"/>
</dbReference>
<accession>A0A6P1W2D8</accession>